<name>A0ACB9INE9_9ASTR</name>
<reference evidence="1 2" key="2">
    <citation type="journal article" date="2022" name="Mol. Ecol. Resour.">
        <title>The genomes of chicory, endive, great burdock and yacon provide insights into Asteraceae paleo-polyploidization history and plant inulin production.</title>
        <authorList>
            <person name="Fan W."/>
            <person name="Wang S."/>
            <person name="Wang H."/>
            <person name="Wang A."/>
            <person name="Jiang F."/>
            <person name="Liu H."/>
            <person name="Zhao H."/>
            <person name="Xu D."/>
            <person name="Zhang Y."/>
        </authorList>
    </citation>
    <scope>NUCLEOTIDE SEQUENCE [LARGE SCALE GENOMIC DNA]</scope>
    <source>
        <strain evidence="2">cv. Yunnan</strain>
        <tissue evidence="1">Leaves</tissue>
    </source>
</reference>
<protein>
    <submittedName>
        <fullName evidence="1">Uncharacterized protein</fullName>
    </submittedName>
</protein>
<evidence type="ECO:0000313" key="2">
    <source>
        <dbReference type="Proteomes" id="UP001056120"/>
    </source>
</evidence>
<accession>A0ACB9INE9</accession>
<sequence length="125" mass="13820">MLCTTGLPSDVVVDVGDTTFHLHKIPRNTVCIARRFAASSVGLLLLKNGEKRLLEFLYKRGDWIVFWSETTGLLPVALHDCKTEPLGGGTLKILIVETYVRCLNLSVSVGIGLYGASRQLKYEQL</sequence>
<keyword evidence="2" id="KW-1185">Reference proteome</keyword>
<proteinExistence type="predicted"/>
<evidence type="ECO:0000313" key="1">
    <source>
        <dbReference type="EMBL" id="KAI3809327.1"/>
    </source>
</evidence>
<dbReference type="Proteomes" id="UP001056120">
    <property type="component" value="Linkage Group LG08"/>
</dbReference>
<gene>
    <name evidence="1" type="ORF">L1987_25298</name>
</gene>
<organism evidence="1 2">
    <name type="scientific">Smallanthus sonchifolius</name>
    <dbReference type="NCBI Taxonomy" id="185202"/>
    <lineage>
        <taxon>Eukaryota</taxon>
        <taxon>Viridiplantae</taxon>
        <taxon>Streptophyta</taxon>
        <taxon>Embryophyta</taxon>
        <taxon>Tracheophyta</taxon>
        <taxon>Spermatophyta</taxon>
        <taxon>Magnoliopsida</taxon>
        <taxon>eudicotyledons</taxon>
        <taxon>Gunneridae</taxon>
        <taxon>Pentapetalae</taxon>
        <taxon>asterids</taxon>
        <taxon>campanulids</taxon>
        <taxon>Asterales</taxon>
        <taxon>Asteraceae</taxon>
        <taxon>Asteroideae</taxon>
        <taxon>Heliantheae alliance</taxon>
        <taxon>Millerieae</taxon>
        <taxon>Smallanthus</taxon>
    </lineage>
</organism>
<dbReference type="EMBL" id="CM042025">
    <property type="protein sequence ID" value="KAI3809327.1"/>
    <property type="molecule type" value="Genomic_DNA"/>
</dbReference>
<comment type="caution">
    <text evidence="1">The sequence shown here is derived from an EMBL/GenBank/DDBJ whole genome shotgun (WGS) entry which is preliminary data.</text>
</comment>
<reference evidence="2" key="1">
    <citation type="journal article" date="2022" name="Mol. Ecol. Resour.">
        <title>The genomes of chicory, endive, great burdock and yacon provide insights into Asteraceae palaeo-polyploidization history and plant inulin production.</title>
        <authorList>
            <person name="Fan W."/>
            <person name="Wang S."/>
            <person name="Wang H."/>
            <person name="Wang A."/>
            <person name="Jiang F."/>
            <person name="Liu H."/>
            <person name="Zhao H."/>
            <person name="Xu D."/>
            <person name="Zhang Y."/>
        </authorList>
    </citation>
    <scope>NUCLEOTIDE SEQUENCE [LARGE SCALE GENOMIC DNA]</scope>
    <source>
        <strain evidence="2">cv. Yunnan</strain>
    </source>
</reference>